<dbReference type="Proteomes" id="UP000219356">
    <property type="component" value="Unassembled WGS sequence"/>
</dbReference>
<feature type="region of interest" description="Disordered" evidence="1">
    <location>
        <begin position="135"/>
        <end position="166"/>
    </location>
</feature>
<evidence type="ECO:0000259" key="2">
    <source>
        <dbReference type="Pfam" id="PF13476"/>
    </source>
</evidence>
<reference evidence="4" key="1">
    <citation type="submission" date="2017-09" db="EMBL/GenBank/DDBJ databases">
        <authorList>
            <person name="Varghese N."/>
            <person name="Submissions S."/>
        </authorList>
    </citation>
    <scope>NUCLEOTIDE SEQUENCE [LARGE SCALE GENOMIC DNA]</scope>
    <source>
        <strain evidence="4">CGMCC 1.8913</strain>
    </source>
</reference>
<dbReference type="AlphaFoldDB" id="A0A285P2Q2"/>
<sequence>MKLDEMNQYVRQMSVKEKSLLPNHFPFTLPIIQKLGKLWFHPNVTYIIGENGMGKSTLLEALAVALGFNPEGGSKNFSFSSYASHSCLHEFMQIVRGSNRPRNGYFFRAETFYNSYTLMGNEILDTFDNVDPDELNESLGLTGNKPSESTSSNTNGDISSVDTNSNGQVTIKEAKAAGFSMPITRDHWLYPYMDDRDNDGMVGE</sequence>
<organism evidence="3 4">
    <name type="scientific">Terribacillus aidingensis</name>
    <dbReference type="NCBI Taxonomy" id="586416"/>
    <lineage>
        <taxon>Bacteria</taxon>
        <taxon>Bacillati</taxon>
        <taxon>Bacillota</taxon>
        <taxon>Bacilli</taxon>
        <taxon>Bacillales</taxon>
        <taxon>Bacillaceae</taxon>
        <taxon>Terribacillus</taxon>
    </lineage>
</organism>
<accession>A0A285P2Q2</accession>
<keyword evidence="4" id="KW-1185">Reference proteome</keyword>
<dbReference type="InterPro" id="IPR027417">
    <property type="entry name" value="P-loop_NTPase"/>
</dbReference>
<dbReference type="Pfam" id="PF13476">
    <property type="entry name" value="AAA_23"/>
    <property type="match status" value="1"/>
</dbReference>
<evidence type="ECO:0000313" key="4">
    <source>
        <dbReference type="Proteomes" id="UP000219356"/>
    </source>
</evidence>
<dbReference type="InterPro" id="IPR038729">
    <property type="entry name" value="Rad50/SbcC_AAA"/>
</dbReference>
<feature type="domain" description="Rad50/SbcC-type AAA" evidence="2">
    <location>
        <begin position="40"/>
        <end position="82"/>
    </location>
</feature>
<dbReference type="GO" id="GO:0016887">
    <property type="term" value="F:ATP hydrolysis activity"/>
    <property type="evidence" value="ECO:0007669"/>
    <property type="project" value="InterPro"/>
</dbReference>
<dbReference type="SUPFAM" id="SSF53795">
    <property type="entry name" value="PEP carboxykinase-like"/>
    <property type="match status" value="1"/>
</dbReference>
<name>A0A285P2Q2_9BACI</name>
<dbReference type="SUPFAM" id="SSF52540">
    <property type="entry name" value="P-loop containing nucleoside triphosphate hydrolases"/>
    <property type="match status" value="1"/>
</dbReference>
<dbReference type="Gene3D" id="3.40.50.300">
    <property type="entry name" value="P-loop containing nucleotide triphosphate hydrolases"/>
    <property type="match status" value="1"/>
</dbReference>
<feature type="compositionally biased region" description="Polar residues" evidence="1">
    <location>
        <begin position="139"/>
        <end position="166"/>
    </location>
</feature>
<dbReference type="GO" id="GO:0006302">
    <property type="term" value="P:double-strand break repair"/>
    <property type="evidence" value="ECO:0007669"/>
    <property type="project" value="InterPro"/>
</dbReference>
<gene>
    <name evidence="3" type="ORF">SAMN05421503_2828</name>
</gene>
<dbReference type="EMBL" id="OBEK01000004">
    <property type="protein sequence ID" value="SNZ16005.1"/>
    <property type="molecule type" value="Genomic_DNA"/>
</dbReference>
<proteinExistence type="predicted"/>
<protein>
    <submittedName>
        <fullName evidence="3">AAA domain-containing protein</fullName>
    </submittedName>
</protein>
<evidence type="ECO:0000313" key="3">
    <source>
        <dbReference type="EMBL" id="SNZ16005.1"/>
    </source>
</evidence>
<evidence type="ECO:0000256" key="1">
    <source>
        <dbReference type="SAM" id="MobiDB-lite"/>
    </source>
</evidence>